<reference evidence="1" key="1">
    <citation type="submission" date="2018-10" db="EMBL/GenBank/DDBJ databases">
        <title>Hidden diversity of soil giant viruses.</title>
        <authorList>
            <person name="Schulz F."/>
            <person name="Alteio L."/>
            <person name="Goudeau D."/>
            <person name="Ryan E.M."/>
            <person name="Malmstrom R.R."/>
            <person name="Blanchard J."/>
            <person name="Woyke T."/>
        </authorList>
    </citation>
    <scope>NUCLEOTIDE SEQUENCE</scope>
    <source>
        <strain evidence="1">FNV1</strain>
    </source>
</reference>
<dbReference type="EMBL" id="MK072134">
    <property type="protein sequence ID" value="AYV79157.1"/>
    <property type="molecule type" value="Genomic_DNA"/>
</dbReference>
<sequence>MSNSNNYRLMENINTNIRTAESSNNARQVGCVHCPHCKALSMKGPSQPSNMDSFKAFDNNDDSSKFASFDIGVAAKSKDISVTRRDESVRGKAVESIYNMPLNIVGSKPTAVPNNSLRSTSMNSREIAKSGDGNASAKYTFVDNKANVIYK</sequence>
<name>A0A3G4ZW81_9VIRU</name>
<accession>A0A3G4ZW81</accession>
<gene>
    <name evidence="1" type="ORF">Faunusvirus3_37</name>
</gene>
<proteinExistence type="predicted"/>
<evidence type="ECO:0000313" key="1">
    <source>
        <dbReference type="EMBL" id="AYV79157.1"/>
    </source>
</evidence>
<protein>
    <submittedName>
        <fullName evidence="1">Uncharacterized protein</fullName>
    </submittedName>
</protein>
<organism evidence="1">
    <name type="scientific">Faunusvirus sp</name>
    <dbReference type="NCBI Taxonomy" id="2487766"/>
    <lineage>
        <taxon>Viruses</taxon>
        <taxon>Varidnaviria</taxon>
        <taxon>Bamfordvirae</taxon>
        <taxon>Nucleocytoviricota</taxon>
        <taxon>Megaviricetes</taxon>
        <taxon>Imitervirales</taxon>
        <taxon>Mimiviridae</taxon>
    </lineage>
</organism>